<dbReference type="Proteomes" id="UP000094112">
    <property type="component" value="Unassembled WGS sequence"/>
</dbReference>
<dbReference type="EMBL" id="KV454209">
    <property type="protein sequence ID" value="ODQ60658.1"/>
    <property type="molecule type" value="Genomic_DNA"/>
</dbReference>
<proteinExistence type="predicted"/>
<dbReference type="GeneID" id="30200378"/>
<dbReference type="AlphaFoldDB" id="A0A1E3P5Q8"/>
<evidence type="ECO:0000313" key="3">
    <source>
        <dbReference type="Proteomes" id="UP000094112"/>
    </source>
</evidence>
<feature type="region of interest" description="Disordered" evidence="1">
    <location>
        <begin position="42"/>
        <end position="79"/>
    </location>
</feature>
<keyword evidence="3" id="KW-1185">Reference proteome</keyword>
<reference evidence="2 3" key="1">
    <citation type="journal article" date="2016" name="Proc. Natl. Acad. Sci. U.S.A.">
        <title>Comparative genomics of biotechnologically important yeasts.</title>
        <authorList>
            <person name="Riley R."/>
            <person name="Haridas S."/>
            <person name="Wolfe K.H."/>
            <person name="Lopes M.R."/>
            <person name="Hittinger C.T."/>
            <person name="Goeker M."/>
            <person name="Salamov A.A."/>
            <person name="Wisecaver J.H."/>
            <person name="Long T.M."/>
            <person name="Calvey C.H."/>
            <person name="Aerts A.L."/>
            <person name="Barry K.W."/>
            <person name="Choi C."/>
            <person name="Clum A."/>
            <person name="Coughlan A.Y."/>
            <person name="Deshpande S."/>
            <person name="Douglass A.P."/>
            <person name="Hanson S.J."/>
            <person name="Klenk H.-P."/>
            <person name="LaButti K.M."/>
            <person name="Lapidus A."/>
            <person name="Lindquist E.A."/>
            <person name="Lipzen A.M."/>
            <person name="Meier-Kolthoff J.P."/>
            <person name="Ohm R.A."/>
            <person name="Otillar R.P."/>
            <person name="Pangilinan J.L."/>
            <person name="Peng Y."/>
            <person name="Rokas A."/>
            <person name="Rosa C.A."/>
            <person name="Scheuner C."/>
            <person name="Sibirny A.A."/>
            <person name="Slot J.C."/>
            <person name="Stielow J.B."/>
            <person name="Sun H."/>
            <person name="Kurtzman C.P."/>
            <person name="Blackwell M."/>
            <person name="Grigoriev I.V."/>
            <person name="Jeffries T.W."/>
        </authorList>
    </citation>
    <scope>NUCLEOTIDE SEQUENCE [LARGE SCALE GENOMIC DNA]</scope>
    <source>
        <strain evidence="3">ATCC 58044 / CBS 1984 / NCYC 433 / NRRL Y-366-8</strain>
    </source>
</reference>
<evidence type="ECO:0000256" key="1">
    <source>
        <dbReference type="SAM" id="MobiDB-lite"/>
    </source>
</evidence>
<dbReference type="RefSeq" id="XP_019039865.1">
    <property type="nucleotide sequence ID" value="XM_019183132.1"/>
</dbReference>
<accession>A0A1E3P5Q8</accession>
<dbReference type="OrthoDB" id="3981303at2759"/>
<gene>
    <name evidence="2" type="ORF">WICANDRAFT_61225</name>
</gene>
<sequence length="371" mass="42086">MSQETIPPSDDDIFISTQIQGKLDEIEDEAKEKNLLQFLHQFANKEEATPSIPKSKNEPKEKPKTKPKRKKATNKLSVTDQMIRKLSGKPHKFRQIRLGDNIQRGDLSSRTPSFEKDFDTAAYDTVFTSKEWENLKFVFNARHENTSTSEKENQNSRQPTGLWGVAGECPDFNMDDWSLLYGYQDRLKGTRLESEALPPITFSQAYKTSQQSAAEETNKRGDETTTTTALHDKSIDGIENEAYEAIDLDTSFGDEVVCSSDEGSIIEIIGKDRGTNDFPIVLSSQNSETPDVYPTPHSVEVKYKGKVSINRESQNSVRMRLRQRSEGEEIINTSEDEEEDQSFFIQILKEKSQKVVQVPSSPGYECDDETE</sequence>
<feature type="compositionally biased region" description="Basic and acidic residues" evidence="1">
    <location>
        <begin position="55"/>
        <end position="64"/>
    </location>
</feature>
<feature type="region of interest" description="Disordered" evidence="1">
    <location>
        <begin position="204"/>
        <end position="227"/>
    </location>
</feature>
<organism evidence="2 3">
    <name type="scientific">Wickerhamomyces anomalus (strain ATCC 58044 / CBS 1984 / NCYC 433 / NRRL Y-366-8)</name>
    <name type="common">Yeast</name>
    <name type="synonym">Hansenula anomala</name>
    <dbReference type="NCBI Taxonomy" id="683960"/>
    <lineage>
        <taxon>Eukaryota</taxon>
        <taxon>Fungi</taxon>
        <taxon>Dikarya</taxon>
        <taxon>Ascomycota</taxon>
        <taxon>Saccharomycotina</taxon>
        <taxon>Saccharomycetes</taxon>
        <taxon>Phaffomycetales</taxon>
        <taxon>Wickerhamomycetaceae</taxon>
        <taxon>Wickerhamomyces</taxon>
    </lineage>
</organism>
<name>A0A1E3P5Q8_WICAA</name>
<evidence type="ECO:0000313" key="2">
    <source>
        <dbReference type="EMBL" id="ODQ60658.1"/>
    </source>
</evidence>
<protein>
    <submittedName>
        <fullName evidence="2">Uncharacterized protein</fullName>
    </submittedName>
</protein>
<feature type="compositionally biased region" description="Polar residues" evidence="1">
    <location>
        <begin position="204"/>
        <end position="215"/>
    </location>
</feature>